<dbReference type="InterPro" id="IPR006553">
    <property type="entry name" value="Leu-rich_rpt_Cys-con_subtyp"/>
</dbReference>
<dbReference type="PANTHER" id="PTHR13318:SF41">
    <property type="entry name" value="F-BOX_LRR-REPEAT PROTEIN 4"/>
    <property type="match status" value="1"/>
</dbReference>
<dbReference type="SMART" id="SM00367">
    <property type="entry name" value="LRR_CC"/>
    <property type="match status" value="4"/>
</dbReference>
<accession>A0ABS8V1H3</accession>
<reference evidence="1 2" key="1">
    <citation type="journal article" date="2021" name="BMC Genomics">
        <title>Datura genome reveals duplications of psychoactive alkaloid biosynthetic genes and high mutation rate following tissue culture.</title>
        <authorList>
            <person name="Rajewski A."/>
            <person name="Carter-House D."/>
            <person name="Stajich J."/>
            <person name="Litt A."/>
        </authorList>
    </citation>
    <scope>NUCLEOTIDE SEQUENCE [LARGE SCALE GENOMIC DNA]</scope>
    <source>
        <strain evidence="1">AR-01</strain>
    </source>
</reference>
<dbReference type="Proteomes" id="UP000823775">
    <property type="component" value="Unassembled WGS sequence"/>
</dbReference>
<dbReference type="SUPFAM" id="SSF52047">
    <property type="entry name" value="RNI-like"/>
    <property type="match status" value="1"/>
</dbReference>
<keyword evidence="2" id="KW-1185">Reference proteome</keyword>
<name>A0ABS8V1H3_DATST</name>
<dbReference type="InterPro" id="IPR001611">
    <property type="entry name" value="Leu-rich_rpt"/>
</dbReference>
<dbReference type="PANTHER" id="PTHR13318">
    <property type="entry name" value="PARTNER OF PAIRED, ISOFORM B-RELATED"/>
    <property type="match status" value="1"/>
</dbReference>
<evidence type="ECO:0000313" key="2">
    <source>
        <dbReference type="Proteomes" id="UP000823775"/>
    </source>
</evidence>
<dbReference type="EMBL" id="JACEIK010003230">
    <property type="protein sequence ID" value="MCD9640893.1"/>
    <property type="molecule type" value="Genomic_DNA"/>
</dbReference>
<proteinExistence type="predicted"/>
<gene>
    <name evidence="1" type="ORF">HAX54_026628</name>
</gene>
<organism evidence="1 2">
    <name type="scientific">Datura stramonium</name>
    <name type="common">Jimsonweed</name>
    <name type="synonym">Common thornapple</name>
    <dbReference type="NCBI Taxonomy" id="4076"/>
    <lineage>
        <taxon>Eukaryota</taxon>
        <taxon>Viridiplantae</taxon>
        <taxon>Streptophyta</taxon>
        <taxon>Embryophyta</taxon>
        <taxon>Tracheophyta</taxon>
        <taxon>Spermatophyta</taxon>
        <taxon>Magnoliopsida</taxon>
        <taxon>eudicotyledons</taxon>
        <taxon>Gunneridae</taxon>
        <taxon>Pentapetalae</taxon>
        <taxon>asterids</taxon>
        <taxon>lamiids</taxon>
        <taxon>Solanales</taxon>
        <taxon>Solanaceae</taxon>
        <taxon>Solanoideae</taxon>
        <taxon>Datureae</taxon>
        <taxon>Datura</taxon>
    </lineage>
</organism>
<sequence length="144" mass="15732">MVRRALKSISLAACAKVTNTSLEAAGSHYRSLESLSLDSGFIHDKGVLAVAQGCPQLVLSFYYINVTDAIFLQESVCYWKGNKRLKSLTLNDCTFLSDRGLEAVAVGCAGLTHLEVNGCHNIGTYGLESIARSCTYLHYLVLYF</sequence>
<dbReference type="Pfam" id="PF13516">
    <property type="entry name" value="LRR_6"/>
    <property type="match status" value="2"/>
</dbReference>
<protein>
    <submittedName>
        <fullName evidence="1">Uncharacterized protein</fullName>
    </submittedName>
</protein>
<dbReference type="Gene3D" id="3.80.10.10">
    <property type="entry name" value="Ribonuclease Inhibitor"/>
    <property type="match status" value="1"/>
</dbReference>
<evidence type="ECO:0000313" key="1">
    <source>
        <dbReference type="EMBL" id="MCD9640893.1"/>
    </source>
</evidence>
<comment type="caution">
    <text evidence="1">The sequence shown here is derived from an EMBL/GenBank/DDBJ whole genome shotgun (WGS) entry which is preliminary data.</text>
</comment>
<dbReference type="InterPro" id="IPR032675">
    <property type="entry name" value="LRR_dom_sf"/>
</dbReference>